<feature type="region of interest" description="Disordered" evidence="1">
    <location>
        <begin position="1"/>
        <end position="23"/>
    </location>
</feature>
<evidence type="ECO:0000313" key="2">
    <source>
        <dbReference type="EMBL" id="KAK0509267.1"/>
    </source>
</evidence>
<evidence type="ECO:0000313" key="3">
    <source>
        <dbReference type="Proteomes" id="UP001166286"/>
    </source>
</evidence>
<dbReference type="AlphaFoldDB" id="A0AA39QU47"/>
<evidence type="ECO:0000256" key="1">
    <source>
        <dbReference type="SAM" id="MobiDB-lite"/>
    </source>
</evidence>
<feature type="region of interest" description="Disordered" evidence="1">
    <location>
        <begin position="41"/>
        <end position="82"/>
    </location>
</feature>
<feature type="compositionally biased region" description="Basic residues" evidence="1">
    <location>
        <begin position="58"/>
        <end position="67"/>
    </location>
</feature>
<reference evidence="2" key="1">
    <citation type="submission" date="2023-03" db="EMBL/GenBank/DDBJ databases">
        <title>Complete genome of Cladonia borealis.</title>
        <authorList>
            <person name="Park H."/>
        </authorList>
    </citation>
    <scope>NUCLEOTIDE SEQUENCE</scope>
    <source>
        <strain evidence="2">ANT050790</strain>
    </source>
</reference>
<sequence length="225" mass="25800">MSHDNTQGGDKAAGSVLQSPVPWGTVRSGALSLRKFDLSGSETLPVMAPPQNSPSRTPPRKSKKLRPIKTDAPNAGPNPEGYGPKPWGLLDFQDVAIFVWPNQREFDIQEQCVILQHRNPRLKDLTPEELAETREWISRSHAIDAEGQKVDLRAWRMGLKPKELKKLVKRMEEDLKWARRMKEGRERKEKKRNEKVSVEEKREEVVEPSPGRRKRKNVIEDSDDE</sequence>
<protein>
    <submittedName>
        <fullName evidence="2">Uncharacterized protein</fullName>
    </submittedName>
</protein>
<dbReference type="Proteomes" id="UP001166286">
    <property type="component" value="Unassembled WGS sequence"/>
</dbReference>
<accession>A0AA39QU47</accession>
<comment type="caution">
    <text evidence="2">The sequence shown here is derived from an EMBL/GenBank/DDBJ whole genome shotgun (WGS) entry which is preliminary data.</text>
</comment>
<name>A0AA39QU47_9LECA</name>
<gene>
    <name evidence="2" type="ORF">JMJ35_008638</name>
</gene>
<dbReference type="EMBL" id="JAFEKC020000019">
    <property type="protein sequence ID" value="KAK0509267.1"/>
    <property type="molecule type" value="Genomic_DNA"/>
</dbReference>
<feature type="compositionally biased region" description="Basic and acidic residues" evidence="1">
    <location>
        <begin position="179"/>
        <end position="205"/>
    </location>
</feature>
<keyword evidence="3" id="KW-1185">Reference proteome</keyword>
<proteinExistence type="predicted"/>
<feature type="region of interest" description="Disordered" evidence="1">
    <location>
        <begin position="179"/>
        <end position="225"/>
    </location>
</feature>
<organism evidence="2 3">
    <name type="scientific">Cladonia borealis</name>
    <dbReference type="NCBI Taxonomy" id="184061"/>
    <lineage>
        <taxon>Eukaryota</taxon>
        <taxon>Fungi</taxon>
        <taxon>Dikarya</taxon>
        <taxon>Ascomycota</taxon>
        <taxon>Pezizomycotina</taxon>
        <taxon>Lecanoromycetes</taxon>
        <taxon>OSLEUM clade</taxon>
        <taxon>Lecanoromycetidae</taxon>
        <taxon>Lecanorales</taxon>
        <taxon>Lecanorineae</taxon>
        <taxon>Cladoniaceae</taxon>
        <taxon>Cladonia</taxon>
    </lineage>
</organism>